<sequence length="133" mass="13949">MLKFALKLDGVASIGIGLLMLVLRPALGFPTAFLIGVGAVAVAYGCFAFWLGTRELPDRKLVQLVLAFNALWVADSVLVAEVGWFPLSTLGVVLTLAQAVGVVGFLVLQVMGARATYGSALGTPRRSQHPVAP</sequence>
<feature type="transmembrane region" description="Helical" evidence="1">
    <location>
        <begin position="90"/>
        <end position="108"/>
    </location>
</feature>
<feature type="transmembrane region" description="Helical" evidence="1">
    <location>
        <begin position="33"/>
        <end position="52"/>
    </location>
</feature>
<dbReference type="EMBL" id="VOBR01000003">
    <property type="protein sequence ID" value="TWP53559.1"/>
    <property type="molecule type" value="Genomic_DNA"/>
</dbReference>
<protein>
    <recommendedName>
        <fullName evidence="4">Integral membrane protein</fullName>
    </recommendedName>
</protein>
<keyword evidence="1" id="KW-0812">Transmembrane</keyword>
<reference evidence="2 3" key="1">
    <citation type="submission" date="2019-07" db="EMBL/GenBank/DDBJ databases">
        <title>Lentzea xizangensis sp. nov., isolated from Qinghai-Tibetan Plateau Soils.</title>
        <authorList>
            <person name="Huang J."/>
        </authorList>
    </citation>
    <scope>NUCLEOTIDE SEQUENCE [LARGE SCALE GENOMIC DNA]</scope>
    <source>
        <strain evidence="2 3">FXJ1.1311</strain>
    </source>
</reference>
<comment type="caution">
    <text evidence="2">The sequence shown here is derived from an EMBL/GenBank/DDBJ whole genome shotgun (WGS) entry which is preliminary data.</text>
</comment>
<feature type="transmembrane region" description="Helical" evidence="1">
    <location>
        <begin position="64"/>
        <end position="84"/>
    </location>
</feature>
<keyword evidence="1" id="KW-0472">Membrane</keyword>
<evidence type="ECO:0000313" key="2">
    <source>
        <dbReference type="EMBL" id="TWP53559.1"/>
    </source>
</evidence>
<proteinExistence type="predicted"/>
<organism evidence="2 3">
    <name type="scientific">Lentzea tibetensis</name>
    <dbReference type="NCBI Taxonomy" id="2591470"/>
    <lineage>
        <taxon>Bacteria</taxon>
        <taxon>Bacillati</taxon>
        <taxon>Actinomycetota</taxon>
        <taxon>Actinomycetes</taxon>
        <taxon>Pseudonocardiales</taxon>
        <taxon>Pseudonocardiaceae</taxon>
        <taxon>Lentzea</taxon>
    </lineage>
</organism>
<dbReference type="Proteomes" id="UP000316639">
    <property type="component" value="Unassembled WGS sequence"/>
</dbReference>
<evidence type="ECO:0008006" key="4">
    <source>
        <dbReference type="Google" id="ProtNLM"/>
    </source>
</evidence>
<evidence type="ECO:0000256" key="1">
    <source>
        <dbReference type="SAM" id="Phobius"/>
    </source>
</evidence>
<accession>A0A563F0X2</accession>
<dbReference type="OrthoDB" id="3691911at2"/>
<dbReference type="RefSeq" id="WP_146349970.1">
    <property type="nucleotide sequence ID" value="NZ_VOBR01000003.1"/>
</dbReference>
<gene>
    <name evidence="2" type="ORF">FKR81_06305</name>
</gene>
<keyword evidence="1" id="KW-1133">Transmembrane helix</keyword>
<name>A0A563F0X2_9PSEU</name>
<dbReference type="AlphaFoldDB" id="A0A563F0X2"/>
<evidence type="ECO:0000313" key="3">
    <source>
        <dbReference type="Proteomes" id="UP000316639"/>
    </source>
</evidence>
<keyword evidence="3" id="KW-1185">Reference proteome</keyword>